<keyword evidence="1" id="KW-0175">Coiled coil</keyword>
<feature type="coiled-coil region" evidence="1">
    <location>
        <begin position="16"/>
        <end position="50"/>
    </location>
</feature>
<proteinExistence type="predicted"/>
<keyword evidence="3" id="KW-1185">Reference proteome</keyword>
<evidence type="ECO:0000313" key="3">
    <source>
        <dbReference type="Proteomes" id="UP001500305"/>
    </source>
</evidence>
<evidence type="ECO:0000313" key="2">
    <source>
        <dbReference type="EMBL" id="GAA2260274.1"/>
    </source>
</evidence>
<protein>
    <submittedName>
        <fullName evidence="2">Uncharacterized protein</fullName>
    </submittedName>
</protein>
<organism evidence="2 3">
    <name type="scientific">Kitasatospora cystarginea</name>
    <dbReference type="NCBI Taxonomy" id="58350"/>
    <lineage>
        <taxon>Bacteria</taxon>
        <taxon>Bacillati</taxon>
        <taxon>Actinomycetota</taxon>
        <taxon>Actinomycetes</taxon>
        <taxon>Kitasatosporales</taxon>
        <taxon>Streptomycetaceae</taxon>
        <taxon>Kitasatospora</taxon>
    </lineage>
</organism>
<dbReference type="Proteomes" id="UP001500305">
    <property type="component" value="Unassembled WGS sequence"/>
</dbReference>
<evidence type="ECO:0000256" key="1">
    <source>
        <dbReference type="SAM" id="Coils"/>
    </source>
</evidence>
<accession>A0ABN3EK15</accession>
<reference evidence="2 3" key="1">
    <citation type="journal article" date="2019" name="Int. J. Syst. Evol. Microbiol.">
        <title>The Global Catalogue of Microorganisms (GCM) 10K type strain sequencing project: providing services to taxonomists for standard genome sequencing and annotation.</title>
        <authorList>
            <consortium name="The Broad Institute Genomics Platform"/>
            <consortium name="The Broad Institute Genome Sequencing Center for Infectious Disease"/>
            <person name="Wu L."/>
            <person name="Ma J."/>
        </authorList>
    </citation>
    <scope>NUCLEOTIDE SEQUENCE [LARGE SCALE GENOMIC DNA]</scope>
    <source>
        <strain evidence="2 3">JCM 7356</strain>
    </source>
</reference>
<sequence>MGRVRDFDQMVPDESLRSLTTEITTLNHRVQQLTREHRTLQERLEGARSNRTARATARRCISRSSCCGRMMDGSGSSGRSRAETRALAEIGFAAQDARCSGTSPLPS</sequence>
<comment type="caution">
    <text evidence="2">The sequence shown here is derived from an EMBL/GenBank/DDBJ whole genome shotgun (WGS) entry which is preliminary data.</text>
</comment>
<dbReference type="EMBL" id="BAAATR010000025">
    <property type="protein sequence ID" value="GAA2260274.1"/>
    <property type="molecule type" value="Genomic_DNA"/>
</dbReference>
<name>A0ABN3EK15_9ACTN</name>
<gene>
    <name evidence="2" type="ORF">GCM10010430_50430</name>
</gene>